<dbReference type="Proteomes" id="UP000232638">
    <property type="component" value="Chromosome"/>
</dbReference>
<proteinExistence type="predicted"/>
<dbReference type="EMBL" id="CP020370">
    <property type="protein sequence ID" value="AUB84315.1"/>
    <property type="molecule type" value="Genomic_DNA"/>
</dbReference>
<name>A0A2K8UFJ1_9GAMM</name>
<evidence type="ECO:0000313" key="3">
    <source>
        <dbReference type="Proteomes" id="UP000232638"/>
    </source>
</evidence>
<gene>
    <name evidence="2" type="ORF">THSYN_27525</name>
</gene>
<sequence length="97" mass="11139">MIIKLLARIGVWGHLLAWLTLMLFWFASEPFARRTNPTIEVLAVLAICFFVSSLVANISLLGWIRPRHPVEVGVYVSFSIQLLFLFWLVWLFGFSDG</sequence>
<keyword evidence="3" id="KW-1185">Reference proteome</keyword>
<evidence type="ECO:0000256" key="1">
    <source>
        <dbReference type="SAM" id="Phobius"/>
    </source>
</evidence>
<organism evidence="2 3">
    <name type="scientific">Candidatus Thiodictyon syntrophicum</name>
    <dbReference type="NCBI Taxonomy" id="1166950"/>
    <lineage>
        <taxon>Bacteria</taxon>
        <taxon>Pseudomonadati</taxon>
        <taxon>Pseudomonadota</taxon>
        <taxon>Gammaproteobacteria</taxon>
        <taxon>Chromatiales</taxon>
        <taxon>Chromatiaceae</taxon>
        <taxon>Thiodictyon</taxon>
    </lineage>
</organism>
<feature type="transmembrane region" description="Helical" evidence="1">
    <location>
        <begin position="72"/>
        <end position="92"/>
    </location>
</feature>
<reference evidence="2 3" key="1">
    <citation type="submission" date="2017-03" db="EMBL/GenBank/DDBJ databases">
        <title>Complete genome sequence of Candidatus 'Thiodictyon syntrophicum' sp. nov. strain Cad16T, a photolithoautotroph purple sulfur bacterium isolated from an alpine meromictic lake.</title>
        <authorList>
            <person name="Luedin S.M."/>
            <person name="Pothier J.F."/>
            <person name="Danza F."/>
            <person name="Storelli N."/>
            <person name="Wittwer M."/>
            <person name="Tonolla M."/>
        </authorList>
    </citation>
    <scope>NUCLEOTIDE SEQUENCE [LARGE SCALE GENOMIC DNA]</scope>
    <source>
        <strain evidence="2 3">Cad16T</strain>
    </source>
</reference>
<dbReference type="AlphaFoldDB" id="A0A2K8UFJ1"/>
<protein>
    <submittedName>
        <fullName evidence="2">Uncharacterized protein</fullName>
    </submittedName>
</protein>
<feature type="transmembrane region" description="Helical" evidence="1">
    <location>
        <begin position="5"/>
        <end position="27"/>
    </location>
</feature>
<accession>A0A2K8UFJ1</accession>
<feature type="transmembrane region" description="Helical" evidence="1">
    <location>
        <begin position="39"/>
        <end position="60"/>
    </location>
</feature>
<keyword evidence="1" id="KW-0812">Transmembrane</keyword>
<dbReference type="RefSeq" id="WP_100921972.1">
    <property type="nucleotide sequence ID" value="NZ_CP020370.1"/>
</dbReference>
<evidence type="ECO:0000313" key="2">
    <source>
        <dbReference type="EMBL" id="AUB84315.1"/>
    </source>
</evidence>
<dbReference type="KEGG" id="tsy:THSYN_27525"/>
<keyword evidence="1" id="KW-1133">Transmembrane helix</keyword>
<keyword evidence="1" id="KW-0472">Membrane</keyword>